<protein>
    <submittedName>
        <fullName evidence="2">Uncharacterized protein</fullName>
    </submittedName>
</protein>
<feature type="region of interest" description="Disordered" evidence="1">
    <location>
        <begin position="347"/>
        <end position="373"/>
    </location>
</feature>
<sequence length="373" mass="41842">MAGVEGLGGILTVAESLSVYVSAIEAISNLGELKVPSNNCGLRGTGYALLFAELEILQAILSESAQLLGASHSTVPKSAQLALQGCLTTEATLQKQLQSEEARRHWLRFKDGSAGPSKRLRATMDTLRISILLFRDIATNYETQRLLRSQYAIAPEKSLGKTELPSKTVLSDEPNVQATKQDREATKLVSERDFSVFEADVRFKDLETFYAKGKIDTGSDVELVSLDLLQRNNLVQHTTKQNTPITLKTLDGGTFTLDTEITLIWSLPNTPKTYQTTFYVKDVHQFDLLIGKKVVQDLDLLNRNRDVLFQTVLRMARSRDKAEEQRRRAILDETAKEDIDEKRRLEKLERDKAKAARRATTPRRWKPPPTGNV</sequence>
<feature type="compositionally biased region" description="Basic residues" evidence="1">
    <location>
        <begin position="355"/>
        <end position="366"/>
    </location>
</feature>
<proteinExistence type="predicted"/>
<evidence type="ECO:0000256" key="1">
    <source>
        <dbReference type="SAM" id="MobiDB-lite"/>
    </source>
</evidence>
<evidence type="ECO:0000313" key="2">
    <source>
        <dbReference type="EMBL" id="KAJ8993053.1"/>
    </source>
</evidence>
<organism evidence="2 3">
    <name type="scientific">Exophiala dermatitidis</name>
    <name type="common">Black yeast-like fungus</name>
    <name type="synonym">Wangiella dermatitidis</name>
    <dbReference type="NCBI Taxonomy" id="5970"/>
    <lineage>
        <taxon>Eukaryota</taxon>
        <taxon>Fungi</taxon>
        <taxon>Dikarya</taxon>
        <taxon>Ascomycota</taxon>
        <taxon>Pezizomycotina</taxon>
        <taxon>Eurotiomycetes</taxon>
        <taxon>Chaetothyriomycetidae</taxon>
        <taxon>Chaetothyriales</taxon>
        <taxon>Herpotrichiellaceae</taxon>
        <taxon>Exophiala</taxon>
    </lineage>
</organism>
<evidence type="ECO:0000313" key="3">
    <source>
        <dbReference type="Proteomes" id="UP001161757"/>
    </source>
</evidence>
<name>A0AAN6EXJ1_EXODE</name>
<dbReference type="AlphaFoldDB" id="A0AAN6EXJ1"/>
<reference evidence="2" key="1">
    <citation type="submission" date="2023-01" db="EMBL/GenBank/DDBJ databases">
        <title>Exophiala dermititidis isolated from Cystic Fibrosis Patient.</title>
        <authorList>
            <person name="Kurbessoian T."/>
            <person name="Crocker A."/>
            <person name="Murante D."/>
            <person name="Hogan D.A."/>
            <person name="Stajich J.E."/>
        </authorList>
    </citation>
    <scope>NUCLEOTIDE SEQUENCE</scope>
    <source>
        <strain evidence="2">Ex8</strain>
    </source>
</reference>
<dbReference type="CDD" id="cd00303">
    <property type="entry name" value="retropepsin_like"/>
    <property type="match status" value="1"/>
</dbReference>
<dbReference type="EMBL" id="JAJGCB010000004">
    <property type="protein sequence ID" value="KAJ8993053.1"/>
    <property type="molecule type" value="Genomic_DNA"/>
</dbReference>
<accession>A0AAN6EXJ1</accession>
<comment type="caution">
    <text evidence="2">The sequence shown here is derived from an EMBL/GenBank/DDBJ whole genome shotgun (WGS) entry which is preliminary data.</text>
</comment>
<dbReference type="Proteomes" id="UP001161757">
    <property type="component" value="Unassembled WGS sequence"/>
</dbReference>
<gene>
    <name evidence="2" type="ORF">HRR80_003091</name>
</gene>